<protein>
    <submittedName>
        <fullName evidence="1">Uncharacterized protein</fullName>
    </submittedName>
</protein>
<sequence>MRKGVLMLDPNELKDNQDIEVFAQNIMTVTKDTMKLHSTEIKHMNSKPKLKVWTQDIGNTLRDKREAYKKWASKCKPQDPNNQLLSNIKTTKRLFRSSIRYEQASKQCKTVTKL</sequence>
<dbReference type="AlphaFoldDB" id="A0A9D4KC11"/>
<name>A0A9D4KC11_DREPO</name>
<dbReference type="Proteomes" id="UP000828390">
    <property type="component" value="Unassembled WGS sequence"/>
</dbReference>
<proteinExistence type="predicted"/>
<evidence type="ECO:0000313" key="1">
    <source>
        <dbReference type="EMBL" id="KAH3836856.1"/>
    </source>
</evidence>
<gene>
    <name evidence="1" type="ORF">DPMN_110232</name>
</gene>
<reference evidence="1" key="1">
    <citation type="journal article" date="2019" name="bioRxiv">
        <title>The Genome of the Zebra Mussel, Dreissena polymorpha: A Resource for Invasive Species Research.</title>
        <authorList>
            <person name="McCartney M.A."/>
            <person name="Auch B."/>
            <person name="Kono T."/>
            <person name="Mallez S."/>
            <person name="Zhang Y."/>
            <person name="Obille A."/>
            <person name="Becker A."/>
            <person name="Abrahante J.E."/>
            <person name="Garbe J."/>
            <person name="Badalamenti J.P."/>
            <person name="Herman A."/>
            <person name="Mangelson H."/>
            <person name="Liachko I."/>
            <person name="Sullivan S."/>
            <person name="Sone E.D."/>
            <person name="Koren S."/>
            <person name="Silverstein K.A.T."/>
            <person name="Beckman K.B."/>
            <person name="Gohl D.M."/>
        </authorList>
    </citation>
    <scope>NUCLEOTIDE SEQUENCE</scope>
    <source>
        <strain evidence="1">Duluth1</strain>
        <tissue evidence="1">Whole animal</tissue>
    </source>
</reference>
<organism evidence="1 2">
    <name type="scientific">Dreissena polymorpha</name>
    <name type="common">Zebra mussel</name>
    <name type="synonym">Mytilus polymorpha</name>
    <dbReference type="NCBI Taxonomy" id="45954"/>
    <lineage>
        <taxon>Eukaryota</taxon>
        <taxon>Metazoa</taxon>
        <taxon>Spiralia</taxon>
        <taxon>Lophotrochozoa</taxon>
        <taxon>Mollusca</taxon>
        <taxon>Bivalvia</taxon>
        <taxon>Autobranchia</taxon>
        <taxon>Heteroconchia</taxon>
        <taxon>Euheterodonta</taxon>
        <taxon>Imparidentia</taxon>
        <taxon>Neoheterodontei</taxon>
        <taxon>Myida</taxon>
        <taxon>Dreissenoidea</taxon>
        <taxon>Dreissenidae</taxon>
        <taxon>Dreissena</taxon>
    </lineage>
</organism>
<accession>A0A9D4KC11</accession>
<reference evidence="1" key="2">
    <citation type="submission" date="2020-11" db="EMBL/GenBank/DDBJ databases">
        <authorList>
            <person name="McCartney M.A."/>
            <person name="Auch B."/>
            <person name="Kono T."/>
            <person name="Mallez S."/>
            <person name="Becker A."/>
            <person name="Gohl D.M."/>
            <person name="Silverstein K.A.T."/>
            <person name="Koren S."/>
            <person name="Bechman K.B."/>
            <person name="Herman A."/>
            <person name="Abrahante J.E."/>
            <person name="Garbe J."/>
        </authorList>
    </citation>
    <scope>NUCLEOTIDE SEQUENCE</scope>
    <source>
        <strain evidence="1">Duluth1</strain>
        <tissue evidence="1">Whole animal</tissue>
    </source>
</reference>
<comment type="caution">
    <text evidence="1">The sequence shown here is derived from an EMBL/GenBank/DDBJ whole genome shotgun (WGS) entry which is preliminary data.</text>
</comment>
<dbReference type="EMBL" id="JAIWYP010000004">
    <property type="protein sequence ID" value="KAH3836856.1"/>
    <property type="molecule type" value="Genomic_DNA"/>
</dbReference>
<evidence type="ECO:0000313" key="2">
    <source>
        <dbReference type="Proteomes" id="UP000828390"/>
    </source>
</evidence>
<keyword evidence="2" id="KW-1185">Reference proteome</keyword>